<keyword evidence="8" id="KW-0411">Iron-sulfur</keyword>
<keyword evidence="10" id="KW-0456">Lyase</keyword>
<evidence type="ECO:0000256" key="3">
    <source>
        <dbReference type="ARBA" id="ARBA00022485"/>
    </source>
</evidence>
<keyword evidence="7" id="KW-0408">Iron</keyword>
<keyword evidence="5" id="KW-0479">Metal-binding</keyword>
<proteinExistence type="inferred from homology"/>
<dbReference type="GO" id="GO:0016491">
    <property type="term" value="F:oxidoreductase activity"/>
    <property type="evidence" value="ECO:0007669"/>
    <property type="project" value="UniProtKB-KW"/>
</dbReference>
<sequence length="315" mass="33640">MSSRHTAPSCGHDVTSCGQDVTACGHAATAPRQAATSAIITNVQRYSLHDGGGIRTVAFLKGCPFSCPWCCNPENLSFEPEVSLKENLCIHCSPRPDGALCAIPPALCPTRAKTIMGTKRSVDDLLEEVLRDRIFFEESGGGVTLSGGEALAREPFVRSFFAAAKAQGLHTALETTLALPLQDAQALVAVVDSFLVDFKIADRATSKTLLGLDPDVRDANLRTILSRRASVVARMPIVPGYTDGLDNVRANAAKLCELGIVRADVLPFHQLGENKYSYVGRPYTMHEVQPPSAEQIAGIVAILEKVGLSVVIDGE</sequence>
<name>A0AB38A8H4_9ACTN</name>
<evidence type="ECO:0000313" key="10">
    <source>
        <dbReference type="EMBL" id="SEC28950.1"/>
    </source>
</evidence>
<dbReference type="Pfam" id="PF04055">
    <property type="entry name" value="Radical_SAM"/>
    <property type="match status" value="1"/>
</dbReference>
<dbReference type="InterPro" id="IPR034457">
    <property type="entry name" value="Organic_radical-activating"/>
</dbReference>
<dbReference type="InterPro" id="IPR001989">
    <property type="entry name" value="Radical_activat_CS"/>
</dbReference>
<dbReference type="InterPro" id="IPR058240">
    <property type="entry name" value="rSAM_sf"/>
</dbReference>
<dbReference type="Proteomes" id="UP000183687">
    <property type="component" value="Unassembled WGS sequence"/>
</dbReference>
<feature type="domain" description="Radical SAM core" evidence="9">
    <location>
        <begin position="49"/>
        <end position="309"/>
    </location>
</feature>
<keyword evidence="10" id="KW-0670">Pyruvate</keyword>
<keyword evidence="4" id="KW-0949">S-adenosyl-L-methionine</keyword>
<dbReference type="GO" id="GO:0046872">
    <property type="term" value="F:metal ion binding"/>
    <property type="evidence" value="ECO:0007669"/>
    <property type="project" value="UniProtKB-KW"/>
</dbReference>
<evidence type="ECO:0000313" key="11">
    <source>
        <dbReference type="Proteomes" id="UP000183687"/>
    </source>
</evidence>
<reference evidence="10 11" key="1">
    <citation type="submission" date="2016-10" db="EMBL/GenBank/DDBJ databases">
        <authorList>
            <person name="Varghese N."/>
            <person name="Submissions S."/>
        </authorList>
    </citation>
    <scope>NUCLEOTIDE SEQUENCE [LARGE SCALE GENOMIC DNA]</scope>
    <source>
        <strain evidence="10 11">DSM 20586</strain>
    </source>
</reference>
<evidence type="ECO:0000256" key="5">
    <source>
        <dbReference type="ARBA" id="ARBA00022723"/>
    </source>
</evidence>
<dbReference type="PROSITE" id="PS51918">
    <property type="entry name" value="RADICAL_SAM"/>
    <property type="match status" value="1"/>
</dbReference>
<keyword evidence="3" id="KW-0004">4Fe-4S</keyword>
<evidence type="ECO:0000259" key="9">
    <source>
        <dbReference type="PROSITE" id="PS51918"/>
    </source>
</evidence>
<organism evidence="10 11">
    <name type="scientific">Atopobium minutum</name>
    <dbReference type="NCBI Taxonomy" id="1381"/>
    <lineage>
        <taxon>Bacteria</taxon>
        <taxon>Bacillati</taxon>
        <taxon>Actinomycetota</taxon>
        <taxon>Coriobacteriia</taxon>
        <taxon>Coriobacteriales</taxon>
        <taxon>Atopobiaceae</taxon>
        <taxon>Atopobium</taxon>
    </lineage>
</organism>
<dbReference type="PROSITE" id="PS01087">
    <property type="entry name" value="RADICAL_ACTIVATING"/>
    <property type="match status" value="1"/>
</dbReference>
<evidence type="ECO:0000256" key="6">
    <source>
        <dbReference type="ARBA" id="ARBA00023002"/>
    </source>
</evidence>
<dbReference type="AlphaFoldDB" id="A0AB38A8H4"/>
<dbReference type="InterPro" id="IPR012839">
    <property type="entry name" value="Organic_radical_activase"/>
</dbReference>
<dbReference type="SFLD" id="SFLDG01118">
    <property type="entry name" value="activating_enzymes__group_2"/>
    <property type="match status" value="1"/>
</dbReference>
<dbReference type="PANTHER" id="PTHR30352:SF4">
    <property type="entry name" value="PYRUVATE FORMATE-LYASE 2-ACTIVATING ENZYME"/>
    <property type="match status" value="1"/>
</dbReference>
<comment type="cofactor">
    <cofactor evidence="1">
        <name>[4Fe-4S] cluster</name>
        <dbReference type="ChEBI" id="CHEBI:49883"/>
    </cofactor>
</comment>
<dbReference type="RefSeq" id="WP_002563857.1">
    <property type="nucleotide sequence ID" value="NZ_CALJSN010000003.1"/>
</dbReference>
<dbReference type="SFLD" id="SFLDG01066">
    <property type="entry name" value="organic_radical-activating_enz"/>
    <property type="match status" value="1"/>
</dbReference>
<evidence type="ECO:0000256" key="7">
    <source>
        <dbReference type="ARBA" id="ARBA00023004"/>
    </source>
</evidence>
<comment type="similarity">
    <text evidence="2">Belongs to the organic radical-activating enzymes family.</text>
</comment>
<evidence type="ECO:0000256" key="1">
    <source>
        <dbReference type="ARBA" id="ARBA00001966"/>
    </source>
</evidence>
<protein>
    <submittedName>
        <fullName evidence="10">Pyruvate formate lyase activating enzyme</fullName>
    </submittedName>
</protein>
<accession>A0AB38A8H4</accession>
<dbReference type="Gene3D" id="3.20.20.70">
    <property type="entry name" value="Aldolase class I"/>
    <property type="match status" value="1"/>
</dbReference>
<dbReference type="SFLD" id="SFLDS00029">
    <property type="entry name" value="Radical_SAM"/>
    <property type="match status" value="1"/>
</dbReference>
<evidence type="ECO:0000256" key="8">
    <source>
        <dbReference type="ARBA" id="ARBA00023014"/>
    </source>
</evidence>
<dbReference type="GO" id="GO:0051539">
    <property type="term" value="F:4 iron, 4 sulfur cluster binding"/>
    <property type="evidence" value="ECO:0007669"/>
    <property type="project" value="UniProtKB-KW"/>
</dbReference>
<dbReference type="InterPro" id="IPR007197">
    <property type="entry name" value="rSAM"/>
</dbReference>
<keyword evidence="6" id="KW-0560">Oxidoreductase</keyword>
<dbReference type="PANTHER" id="PTHR30352">
    <property type="entry name" value="PYRUVATE FORMATE-LYASE-ACTIVATING ENZYME"/>
    <property type="match status" value="1"/>
</dbReference>
<dbReference type="InterPro" id="IPR040074">
    <property type="entry name" value="BssD/PflA/YjjW"/>
</dbReference>
<evidence type="ECO:0000256" key="2">
    <source>
        <dbReference type="ARBA" id="ARBA00009777"/>
    </source>
</evidence>
<comment type="caution">
    <text evidence="10">The sequence shown here is derived from an EMBL/GenBank/DDBJ whole genome shotgun (WGS) entry which is preliminary data.</text>
</comment>
<dbReference type="InterPro" id="IPR013785">
    <property type="entry name" value="Aldolase_TIM"/>
</dbReference>
<dbReference type="SUPFAM" id="SSF102114">
    <property type="entry name" value="Radical SAM enzymes"/>
    <property type="match status" value="1"/>
</dbReference>
<dbReference type="PIRSF" id="PIRSF000371">
    <property type="entry name" value="PFL_act_enz"/>
    <property type="match status" value="1"/>
</dbReference>
<dbReference type="GO" id="GO:0016829">
    <property type="term" value="F:lyase activity"/>
    <property type="evidence" value="ECO:0007669"/>
    <property type="project" value="UniProtKB-KW"/>
</dbReference>
<dbReference type="EMBL" id="FNSH01000002">
    <property type="protein sequence ID" value="SEC28950.1"/>
    <property type="molecule type" value="Genomic_DNA"/>
</dbReference>
<gene>
    <name evidence="10" type="ORF">SAMN04489746_1602</name>
</gene>
<evidence type="ECO:0000256" key="4">
    <source>
        <dbReference type="ARBA" id="ARBA00022691"/>
    </source>
</evidence>